<feature type="compositionally biased region" description="Low complexity" evidence="1">
    <location>
        <begin position="87"/>
        <end position="96"/>
    </location>
</feature>
<feature type="region of interest" description="Disordered" evidence="1">
    <location>
        <begin position="1"/>
        <end position="193"/>
    </location>
</feature>
<feature type="transmembrane region" description="Helical" evidence="2">
    <location>
        <begin position="203"/>
        <end position="223"/>
    </location>
</feature>
<feature type="compositionally biased region" description="Low complexity" evidence="1">
    <location>
        <begin position="160"/>
        <end position="186"/>
    </location>
</feature>
<dbReference type="EMBL" id="MU860177">
    <property type="protein sequence ID" value="KAK4236697.1"/>
    <property type="molecule type" value="Genomic_DNA"/>
</dbReference>
<feature type="compositionally biased region" description="Pro residues" evidence="1">
    <location>
        <begin position="71"/>
        <end position="86"/>
    </location>
</feature>
<accession>A0AAN7C820</accession>
<feature type="compositionally biased region" description="Low complexity" evidence="1">
    <location>
        <begin position="104"/>
        <end position="113"/>
    </location>
</feature>
<reference evidence="3" key="1">
    <citation type="journal article" date="2023" name="Mol. Phylogenet. Evol.">
        <title>Genome-scale phylogeny and comparative genomics of the fungal order Sordariales.</title>
        <authorList>
            <person name="Hensen N."/>
            <person name="Bonometti L."/>
            <person name="Westerberg I."/>
            <person name="Brannstrom I.O."/>
            <person name="Guillou S."/>
            <person name="Cros-Aarteil S."/>
            <person name="Calhoun S."/>
            <person name="Haridas S."/>
            <person name="Kuo A."/>
            <person name="Mondo S."/>
            <person name="Pangilinan J."/>
            <person name="Riley R."/>
            <person name="LaButti K."/>
            <person name="Andreopoulos B."/>
            <person name="Lipzen A."/>
            <person name="Chen C."/>
            <person name="Yan M."/>
            <person name="Daum C."/>
            <person name="Ng V."/>
            <person name="Clum A."/>
            <person name="Steindorff A."/>
            <person name="Ohm R.A."/>
            <person name="Martin F."/>
            <person name="Silar P."/>
            <person name="Natvig D.O."/>
            <person name="Lalanne C."/>
            <person name="Gautier V."/>
            <person name="Ament-Velasquez S.L."/>
            <person name="Kruys A."/>
            <person name="Hutchinson M.I."/>
            <person name="Powell A.J."/>
            <person name="Barry K."/>
            <person name="Miller A.N."/>
            <person name="Grigoriev I.V."/>
            <person name="Debuchy R."/>
            <person name="Gladieux P."/>
            <person name="Hiltunen Thoren M."/>
            <person name="Johannesson H."/>
        </authorList>
    </citation>
    <scope>NUCLEOTIDE SEQUENCE</scope>
    <source>
        <strain evidence="3">CBS 532.94</strain>
    </source>
</reference>
<keyword evidence="2" id="KW-0812">Transmembrane</keyword>
<dbReference type="AlphaFoldDB" id="A0AAN7C820"/>
<feature type="region of interest" description="Disordered" evidence="1">
    <location>
        <begin position="414"/>
        <end position="435"/>
    </location>
</feature>
<feature type="compositionally biased region" description="Polar residues" evidence="1">
    <location>
        <begin position="139"/>
        <end position="149"/>
    </location>
</feature>
<keyword evidence="2" id="KW-1133">Transmembrane helix</keyword>
<evidence type="ECO:0000256" key="2">
    <source>
        <dbReference type="SAM" id="Phobius"/>
    </source>
</evidence>
<protein>
    <submittedName>
        <fullName evidence="3">Uncharacterized protein</fullName>
    </submittedName>
</protein>
<name>A0AAN7C820_9PEZI</name>
<sequence>MDGMDGITHLGGEASLRRRADDSKPRWCHWYPAACETSTRGHYGRPTTTRRQRPTSTRTTSRTIAPQTTKPTPPPATHPAATPPAATPTAKTSAQPAPAPAPSPTAQSTTSAPMAPPPATDTGAPDAQSTSVDPVVVQPNESINVSPTGASGDDEHSGGQSSLPSVVTPSPSTGGTGQTTGIPGPNVGSGGGASGGGLPPGTIAGIVVGLLLLLLALLALLLYRFRRTRPVQRMLAPFSKRGGEAGGFYRVDAPGGDGMGRTLLTPAPEATATAASNHYGRSLSSQPPMGQTGHLHPLVVPAAAARRDSNRVSVFTNDSAASTGAFTPSPVSPVSPNGMLSPGTVRTSRPVQEPPDPRIIAATNTHVSRGSVSSISTGSAISAVLSPGQMAWPMPPGTPPVIRHPDGPRYLNFEQSGETVVRISQPPRNRRSGGH</sequence>
<comment type="caution">
    <text evidence="3">The sequence shown here is derived from an EMBL/GenBank/DDBJ whole genome shotgun (WGS) entry which is preliminary data.</text>
</comment>
<evidence type="ECO:0000256" key="1">
    <source>
        <dbReference type="SAM" id="MobiDB-lite"/>
    </source>
</evidence>
<keyword evidence="4" id="KW-1185">Reference proteome</keyword>
<organism evidence="3 4">
    <name type="scientific">Achaetomium macrosporum</name>
    <dbReference type="NCBI Taxonomy" id="79813"/>
    <lineage>
        <taxon>Eukaryota</taxon>
        <taxon>Fungi</taxon>
        <taxon>Dikarya</taxon>
        <taxon>Ascomycota</taxon>
        <taxon>Pezizomycotina</taxon>
        <taxon>Sordariomycetes</taxon>
        <taxon>Sordariomycetidae</taxon>
        <taxon>Sordariales</taxon>
        <taxon>Chaetomiaceae</taxon>
        <taxon>Achaetomium</taxon>
    </lineage>
</organism>
<proteinExistence type="predicted"/>
<evidence type="ECO:0000313" key="3">
    <source>
        <dbReference type="EMBL" id="KAK4236697.1"/>
    </source>
</evidence>
<feature type="compositionally biased region" description="Basic and acidic residues" evidence="1">
    <location>
        <begin position="15"/>
        <end position="25"/>
    </location>
</feature>
<gene>
    <name evidence="3" type="ORF">C8A03DRAFT_45349</name>
</gene>
<dbReference type="Proteomes" id="UP001303760">
    <property type="component" value="Unassembled WGS sequence"/>
</dbReference>
<evidence type="ECO:0000313" key="4">
    <source>
        <dbReference type="Proteomes" id="UP001303760"/>
    </source>
</evidence>
<reference evidence="3" key="2">
    <citation type="submission" date="2023-05" db="EMBL/GenBank/DDBJ databases">
        <authorList>
            <consortium name="Lawrence Berkeley National Laboratory"/>
            <person name="Steindorff A."/>
            <person name="Hensen N."/>
            <person name="Bonometti L."/>
            <person name="Westerberg I."/>
            <person name="Brannstrom I.O."/>
            <person name="Guillou S."/>
            <person name="Cros-Aarteil S."/>
            <person name="Calhoun S."/>
            <person name="Haridas S."/>
            <person name="Kuo A."/>
            <person name="Mondo S."/>
            <person name="Pangilinan J."/>
            <person name="Riley R."/>
            <person name="Labutti K."/>
            <person name="Andreopoulos B."/>
            <person name="Lipzen A."/>
            <person name="Chen C."/>
            <person name="Yanf M."/>
            <person name="Daum C."/>
            <person name="Ng V."/>
            <person name="Clum A."/>
            <person name="Ohm R."/>
            <person name="Martin F."/>
            <person name="Silar P."/>
            <person name="Natvig D."/>
            <person name="Lalanne C."/>
            <person name="Gautier V."/>
            <person name="Ament-Velasquez S.L."/>
            <person name="Kruys A."/>
            <person name="Hutchinson M.I."/>
            <person name="Powell A.J."/>
            <person name="Barry K."/>
            <person name="Miller A.N."/>
            <person name="Grigoriev I.V."/>
            <person name="Debuchy R."/>
            <person name="Gladieux P."/>
            <person name="Thoren M.H."/>
            <person name="Johannesson H."/>
        </authorList>
    </citation>
    <scope>NUCLEOTIDE SEQUENCE</scope>
    <source>
        <strain evidence="3">CBS 532.94</strain>
    </source>
</reference>
<feature type="compositionally biased region" description="Low complexity" evidence="1">
    <location>
        <begin position="54"/>
        <end position="70"/>
    </location>
</feature>
<keyword evidence="2" id="KW-0472">Membrane</keyword>